<dbReference type="Pfam" id="PF01381">
    <property type="entry name" value="HTH_3"/>
    <property type="match status" value="1"/>
</dbReference>
<dbReference type="PANTHER" id="PTHR46558">
    <property type="entry name" value="TRACRIPTIONAL REGULATORY PROTEIN-RELATED-RELATED"/>
    <property type="match status" value="1"/>
</dbReference>
<keyword evidence="4" id="KW-1185">Reference proteome</keyword>
<dbReference type="SUPFAM" id="SSF47413">
    <property type="entry name" value="lambda repressor-like DNA-binding domains"/>
    <property type="match status" value="1"/>
</dbReference>
<dbReference type="Proteomes" id="UP000650466">
    <property type="component" value="Unassembled WGS sequence"/>
</dbReference>
<evidence type="ECO:0000313" key="3">
    <source>
        <dbReference type="EMBL" id="MBD0384734.1"/>
    </source>
</evidence>
<comment type="caution">
    <text evidence="3">The sequence shown here is derived from an EMBL/GenBank/DDBJ whole genome shotgun (WGS) entry which is preliminary data.</text>
</comment>
<protein>
    <submittedName>
        <fullName evidence="3">Helix-turn-helix domain-containing protein</fullName>
    </submittedName>
</protein>
<dbReference type="EMBL" id="JACVVD010000025">
    <property type="protein sequence ID" value="MBD0384734.1"/>
    <property type="molecule type" value="Genomic_DNA"/>
</dbReference>
<dbReference type="Gene3D" id="1.10.260.40">
    <property type="entry name" value="lambda repressor-like DNA-binding domains"/>
    <property type="match status" value="1"/>
</dbReference>
<dbReference type="AlphaFoldDB" id="A0A926KZ19"/>
<gene>
    <name evidence="3" type="ORF">ICC18_32415</name>
</gene>
<dbReference type="InterPro" id="IPR010982">
    <property type="entry name" value="Lambda_DNA-bd_dom_sf"/>
</dbReference>
<dbReference type="CDD" id="cd00093">
    <property type="entry name" value="HTH_XRE"/>
    <property type="match status" value="1"/>
</dbReference>
<feature type="domain" description="HTH cro/C1-type" evidence="2">
    <location>
        <begin position="11"/>
        <end position="65"/>
    </location>
</feature>
<evidence type="ECO:0000313" key="4">
    <source>
        <dbReference type="Proteomes" id="UP000650466"/>
    </source>
</evidence>
<evidence type="ECO:0000256" key="1">
    <source>
        <dbReference type="ARBA" id="ARBA00023125"/>
    </source>
</evidence>
<dbReference type="SMART" id="SM00530">
    <property type="entry name" value="HTH_XRE"/>
    <property type="match status" value="1"/>
</dbReference>
<evidence type="ECO:0000259" key="2">
    <source>
        <dbReference type="PROSITE" id="PS50943"/>
    </source>
</evidence>
<reference evidence="3" key="1">
    <citation type="submission" date="2020-09" db="EMBL/GenBank/DDBJ databases">
        <title>Draft Genome Sequence of Paenibacillus sp. WST5.</title>
        <authorList>
            <person name="Bao Z."/>
        </authorList>
    </citation>
    <scope>NUCLEOTIDE SEQUENCE</scope>
    <source>
        <strain evidence="3">WST5</strain>
    </source>
</reference>
<dbReference type="PROSITE" id="PS50943">
    <property type="entry name" value="HTH_CROC1"/>
    <property type="match status" value="1"/>
</dbReference>
<organism evidence="3 4">
    <name type="scientific">Paenibacillus sedimenti</name>
    <dbReference type="NCBI Taxonomy" id="2770274"/>
    <lineage>
        <taxon>Bacteria</taxon>
        <taxon>Bacillati</taxon>
        <taxon>Bacillota</taxon>
        <taxon>Bacilli</taxon>
        <taxon>Bacillales</taxon>
        <taxon>Paenibacillaceae</taxon>
        <taxon>Paenibacillus</taxon>
    </lineage>
</organism>
<accession>A0A926KZ19</accession>
<dbReference type="PANTHER" id="PTHR46558:SF11">
    <property type="entry name" value="HTH-TYPE TRANSCRIPTIONAL REGULATOR XRE"/>
    <property type="match status" value="1"/>
</dbReference>
<name>A0A926KZ19_9BACL</name>
<dbReference type="InterPro" id="IPR001387">
    <property type="entry name" value="Cro/C1-type_HTH"/>
</dbReference>
<dbReference type="GO" id="GO:0003677">
    <property type="term" value="F:DNA binding"/>
    <property type="evidence" value="ECO:0007669"/>
    <property type="project" value="UniProtKB-KW"/>
</dbReference>
<dbReference type="RefSeq" id="WP_188178494.1">
    <property type="nucleotide sequence ID" value="NZ_JACVVD010000025.1"/>
</dbReference>
<keyword evidence="1" id="KW-0238">DNA-binding</keyword>
<proteinExistence type="predicted"/>
<sequence length="257" mass="28260">MLQPIKVGHRISVLREEKELKQADLAGIMGINEEELEKWESGVKLPPTELLPKLAVMLECTIDYLLLMGDSSTLKIKEAYYGVNQTYLNCTARVNSKIVNNEVTIPVNNGYFAADPVPGADKVLAVTIENEGRGYAVFVPEGTKLDLSLDMLTKPILSNPDSIHILYACYGSWGGRMDVKETLASLISVDGGTVNVSNGTFGNDPSPNIRKQLTVVYCDNKGMYVRNAKENEIMMLKPDDAINRAIDFGQDTMLLAV</sequence>